<protein>
    <recommendedName>
        <fullName evidence="4">Arylamine N-acetyltransferase</fullName>
    </recommendedName>
</protein>
<evidence type="ECO:0000256" key="1">
    <source>
        <dbReference type="ARBA" id="ARBA00006547"/>
    </source>
</evidence>
<proteinExistence type="inferred from homology"/>
<accession>A0A3N0I087</accession>
<comment type="similarity">
    <text evidence="1">Belongs to the arylamine N-acetyltransferase family.</text>
</comment>
<evidence type="ECO:0000313" key="2">
    <source>
        <dbReference type="EMBL" id="RNM30327.1"/>
    </source>
</evidence>
<keyword evidence="3" id="KW-1185">Reference proteome</keyword>
<sequence>MASLRHKRYVCDVGVRSESPRIPLELTEGLEQSDGISYYRYLKDPFYGWVLMQKEKEKPWKPLVGFTEEEQLDVDYVMPSFYCEKHPDSTFNKFMKISIFTPDSNLTIVGNTFKVYRNGKEEYKKLRTNNEVVELLENVFDIHVPETYHNFLYENE</sequence>
<dbReference type="Proteomes" id="UP000276568">
    <property type="component" value="Unassembled WGS sequence"/>
</dbReference>
<evidence type="ECO:0000313" key="3">
    <source>
        <dbReference type="Proteomes" id="UP000276568"/>
    </source>
</evidence>
<dbReference type="InterPro" id="IPR001447">
    <property type="entry name" value="Arylamine_N-AcTrfase"/>
</dbReference>
<dbReference type="Pfam" id="PF00797">
    <property type="entry name" value="Acetyltransf_2"/>
    <property type="match status" value="1"/>
</dbReference>
<dbReference type="AlphaFoldDB" id="A0A3N0I087"/>
<dbReference type="InterPro" id="IPR053710">
    <property type="entry name" value="Arylamine_NAT_domain_sf"/>
</dbReference>
<dbReference type="OrthoDB" id="7181050at2"/>
<dbReference type="GO" id="GO:0016407">
    <property type="term" value="F:acetyltransferase activity"/>
    <property type="evidence" value="ECO:0007669"/>
    <property type="project" value="InterPro"/>
</dbReference>
<dbReference type="Gene3D" id="3.30.2140.20">
    <property type="match status" value="1"/>
</dbReference>
<reference evidence="2 3" key="1">
    <citation type="submission" date="2018-11" db="EMBL/GenBank/DDBJ databases">
        <title>Clostridium sp. nov., a member of the family Erysipelotrichaceae isolated from pig faeces.</title>
        <authorList>
            <person name="Chang Y.-H."/>
        </authorList>
    </citation>
    <scope>NUCLEOTIDE SEQUENCE [LARGE SCALE GENOMIC DNA]</scope>
    <source>
        <strain evidence="2 3">YH-panp20</strain>
    </source>
</reference>
<dbReference type="SUPFAM" id="SSF54001">
    <property type="entry name" value="Cysteine proteinases"/>
    <property type="match status" value="1"/>
</dbReference>
<organism evidence="2 3">
    <name type="scientific">Absicoccus porci</name>
    <dbReference type="NCBI Taxonomy" id="2486576"/>
    <lineage>
        <taxon>Bacteria</taxon>
        <taxon>Bacillati</taxon>
        <taxon>Bacillota</taxon>
        <taxon>Erysipelotrichia</taxon>
        <taxon>Erysipelotrichales</taxon>
        <taxon>Erysipelotrichaceae</taxon>
        <taxon>Absicoccus</taxon>
    </lineage>
</organism>
<dbReference type="EMBL" id="RJQC01000002">
    <property type="protein sequence ID" value="RNM30327.1"/>
    <property type="molecule type" value="Genomic_DNA"/>
</dbReference>
<dbReference type="InterPro" id="IPR038765">
    <property type="entry name" value="Papain-like_cys_pep_sf"/>
</dbReference>
<dbReference type="PANTHER" id="PTHR11786">
    <property type="entry name" value="N-HYDROXYARYLAMINE O-ACETYLTRANSFERASE"/>
    <property type="match status" value="1"/>
</dbReference>
<gene>
    <name evidence="2" type="ORF">EDX97_05910</name>
</gene>
<name>A0A3N0I087_9FIRM</name>
<comment type="caution">
    <text evidence="2">The sequence shown here is derived from an EMBL/GenBank/DDBJ whole genome shotgun (WGS) entry which is preliminary data.</text>
</comment>
<dbReference type="RefSeq" id="WP_128520245.1">
    <property type="nucleotide sequence ID" value="NZ_RJQC01000002.1"/>
</dbReference>
<evidence type="ECO:0008006" key="4">
    <source>
        <dbReference type="Google" id="ProtNLM"/>
    </source>
</evidence>
<dbReference type="PANTHER" id="PTHR11786:SF0">
    <property type="entry name" value="ARYLAMINE N-ACETYLTRANSFERASE 4-RELATED"/>
    <property type="match status" value="1"/>
</dbReference>